<dbReference type="Gene3D" id="2.60.40.290">
    <property type="match status" value="1"/>
</dbReference>
<evidence type="ECO:0000256" key="5">
    <source>
        <dbReference type="SAM" id="SignalP"/>
    </source>
</evidence>
<reference evidence="7 8" key="1">
    <citation type="submission" date="2024-04" db="EMBL/GenBank/DDBJ databases">
        <title>Polymorphospora sp. isolated from Baiyangdian Lake in Xiong'an New Area.</title>
        <authorList>
            <person name="Zhang X."/>
            <person name="Liu J."/>
        </authorList>
    </citation>
    <scope>NUCLEOTIDE SEQUENCE [LARGE SCALE GENOMIC DNA]</scope>
    <source>
        <strain evidence="7 8">2-325</strain>
    </source>
</reference>
<dbReference type="InterPro" id="IPR012291">
    <property type="entry name" value="CBM2_carb-bd_dom_sf"/>
</dbReference>
<dbReference type="SUPFAM" id="SSF52266">
    <property type="entry name" value="SGNH hydrolase"/>
    <property type="match status" value="1"/>
</dbReference>
<dbReference type="InterPro" id="IPR001919">
    <property type="entry name" value="CBD2"/>
</dbReference>
<dbReference type="RefSeq" id="WP_375733790.1">
    <property type="nucleotide sequence ID" value="NZ_JBCGDC010000018.1"/>
</dbReference>
<organism evidence="7 8">
    <name type="scientific">Polymorphospora lycopeni</name>
    <dbReference type="NCBI Taxonomy" id="3140240"/>
    <lineage>
        <taxon>Bacteria</taxon>
        <taxon>Bacillati</taxon>
        <taxon>Actinomycetota</taxon>
        <taxon>Actinomycetes</taxon>
        <taxon>Micromonosporales</taxon>
        <taxon>Micromonosporaceae</taxon>
        <taxon>Polymorphospora</taxon>
    </lineage>
</organism>
<dbReference type="InterPro" id="IPR036514">
    <property type="entry name" value="SGNH_hydro_sf"/>
</dbReference>
<evidence type="ECO:0000256" key="3">
    <source>
        <dbReference type="ARBA" id="ARBA00023326"/>
    </source>
</evidence>
<evidence type="ECO:0000313" key="7">
    <source>
        <dbReference type="EMBL" id="MFB6393217.1"/>
    </source>
</evidence>
<evidence type="ECO:0000256" key="1">
    <source>
        <dbReference type="ARBA" id="ARBA00022801"/>
    </source>
</evidence>
<feature type="signal peptide" evidence="5">
    <location>
        <begin position="1"/>
        <end position="27"/>
    </location>
</feature>
<keyword evidence="1" id="KW-0378">Hydrolase</keyword>
<name>A0ABV5CMI8_9ACTN</name>
<gene>
    <name evidence="7" type="ORF">AAFH96_08855</name>
</gene>
<feature type="domain" description="CBM2" evidence="6">
    <location>
        <begin position="279"/>
        <end position="381"/>
    </location>
</feature>
<keyword evidence="2" id="KW-0326">Glycosidase</keyword>
<dbReference type="Pfam" id="PF00553">
    <property type="entry name" value="CBM_2"/>
    <property type="match status" value="1"/>
</dbReference>
<feature type="compositionally biased region" description="Pro residues" evidence="4">
    <location>
        <begin position="259"/>
        <end position="283"/>
    </location>
</feature>
<dbReference type="Proteomes" id="UP001582793">
    <property type="component" value="Unassembled WGS sequence"/>
</dbReference>
<dbReference type="InterPro" id="IPR008965">
    <property type="entry name" value="CBM2/CBM3_carb-bd_dom_sf"/>
</dbReference>
<keyword evidence="3" id="KW-0119">Carbohydrate metabolism</keyword>
<feature type="region of interest" description="Disordered" evidence="4">
    <location>
        <begin position="253"/>
        <end position="284"/>
    </location>
</feature>
<proteinExistence type="predicted"/>
<evidence type="ECO:0000256" key="2">
    <source>
        <dbReference type="ARBA" id="ARBA00023295"/>
    </source>
</evidence>
<keyword evidence="8" id="KW-1185">Reference proteome</keyword>
<dbReference type="SMART" id="SM00637">
    <property type="entry name" value="CBD_II"/>
    <property type="match status" value="1"/>
</dbReference>
<dbReference type="Pfam" id="PF13472">
    <property type="entry name" value="Lipase_GDSL_2"/>
    <property type="match status" value="1"/>
</dbReference>
<dbReference type="EMBL" id="JBCGDC010000018">
    <property type="protein sequence ID" value="MFB6393217.1"/>
    <property type="molecule type" value="Genomic_DNA"/>
</dbReference>
<evidence type="ECO:0000256" key="4">
    <source>
        <dbReference type="SAM" id="MobiDB-lite"/>
    </source>
</evidence>
<sequence length="381" mass="38710">MLRRPTRRALPAAVATVLGLLAATAVAALPAVAGTPDPRPASGPAALAAAAPTRVMPLGDSITGSPGCWRAMLWNSLTAAGHTDIDFVGTLGPQGCGVPYDGDNEGHGGALVTTVANQNQLPNWLSATRPDIVLMHFGTNDAWSNVPTATIIAAYDKLVDQMRASNPATTVLVAQLIPMAPPTCGECGQRVVALNAAIPAWAAAKSRAGSPVVVVDQWTGFSTATDTYDGVHPNAAGDRRIADRWLPALTAALGGVTPTTPPPTTPPPTTPPTTPPPTTPPPVGGCTATHRIVNQWQGGFQGEVTVRAGTASIGGWTVRFSYAGAEQVTQAWNATVTQTGRAVTAGNVGWNGSLNPGTSVTFGYLGTGTPAATPAATCTSP</sequence>
<keyword evidence="3" id="KW-0624">Polysaccharide degradation</keyword>
<dbReference type="SUPFAM" id="SSF49384">
    <property type="entry name" value="Carbohydrate-binding domain"/>
    <property type="match status" value="1"/>
</dbReference>
<dbReference type="InterPro" id="IPR051532">
    <property type="entry name" value="Ester_Hydrolysis_Enzymes"/>
</dbReference>
<keyword evidence="5" id="KW-0732">Signal</keyword>
<feature type="chain" id="PRO_5045257700" evidence="5">
    <location>
        <begin position="28"/>
        <end position="381"/>
    </location>
</feature>
<dbReference type="InterPro" id="IPR013830">
    <property type="entry name" value="SGNH_hydro"/>
</dbReference>
<evidence type="ECO:0000313" key="8">
    <source>
        <dbReference type="Proteomes" id="UP001582793"/>
    </source>
</evidence>
<dbReference type="PROSITE" id="PS51173">
    <property type="entry name" value="CBM2"/>
    <property type="match status" value="1"/>
</dbReference>
<accession>A0ABV5CMI8</accession>
<dbReference type="CDD" id="cd01833">
    <property type="entry name" value="XynB_like"/>
    <property type="match status" value="1"/>
</dbReference>
<dbReference type="PANTHER" id="PTHR30383">
    <property type="entry name" value="THIOESTERASE 1/PROTEASE 1/LYSOPHOSPHOLIPASE L1"/>
    <property type="match status" value="1"/>
</dbReference>
<dbReference type="Gene3D" id="3.40.50.1110">
    <property type="entry name" value="SGNH hydrolase"/>
    <property type="match status" value="1"/>
</dbReference>
<protein>
    <submittedName>
        <fullName evidence="7">Cellulose binding domain-containing protein</fullName>
    </submittedName>
</protein>
<evidence type="ECO:0000259" key="6">
    <source>
        <dbReference type="PROSITE" id="PS51173"/>
    </source>
</evidence>
<comment type="caution">
    <text evidence="7">The sequence shown here is derived from an EMBL/GenBank/DDBJ whole genome shotgun (WGS) entry which is preliminary data.</text>
</comment>
<dbReference type="PANTHER" id="PTHR30383:SF2">
    <property type="entry name" value="CELLULOSE-BINDING PROTEIN"/>
    <property type="match status" value="1"/>
</dbReference>
<dbReference type="PROSITE" id="PS00561">
    <property type="entry name" value="CBM2_A"/>
    <property type="match status" value="1"/>
</dbReference>
<dbReference type="InterPro" id="IPR018366">
    <property type="entry name" value="CBM2_CS"/>
</dbReference>